<protein>
    <recommendedName>
        <fullName evidence="3">Type II secretion system protein L</fullName>
    </recommendedName>
</protein>
<sequence>MVHGLQRQWCIWPEQYNGYTHTAPKAKRWDKVVGLIPQQDCLFKLFYYQIDLIPQSELDSCVRNELQQLVDWDDLQYYIWTNKVGENWQVAVWFWNPSKLSFAQPLTHCLPAMVYEFGRAASAKGILVYQEQHSGSSNSWALKWQDGKVLEQLYPMHSPLHKRSVQTLLTSGELAVFTNQPEQQILAEVALAESSLYPKGAVLSQAKCSNQFDLDNPWQYWRTMVALLVILLVYMAADASLISYKKAQLDEQLATMSQDTFQLQRQRAQFQDTEKFLNQYVRAKARQQAPAKLLESLTANLAKDIVVARISYTPEKVILQGTIADTAGLLENLSTVIGVTEAKLIGEVVPAANNRQEFRAELVLEEAYQWKE</sequence>
<dbReference type="Proteomes" id="UP000572072">
    <property type="component" value="Unassembled WGS sequence"/>
</dbReference>
<dbReference type="AlphaFoldDB" id="A0A7Y4E082"/>
<dbReference type="RefSeq" id="WP_045386319.1">
    <property type="nucleotide sequence ID" value="NZ_BBLC01000048.1"/>
</dbReference>
<evidence type="ECO:0000313" key="1">
    <source>
        <dbReference type="EMBL" id="NOH46614.1"/>
    </source>
</evidence>
<organism evidence="1 2">
    <name type="scientific">Vibrio rotiferianus</name>
    <dbReference type="NCBI Taxonomy" id="190895"/>
    <lineage>
        <taxon>Bacteria</taxon>
        <taxon>Pseudomonadati</taxon>
        <taxon>Pseudomonadota</taxon>
        <taxon>Gammaproteobacteria</taxon>
        <taxon>Vibrionales</taxon>
        <taxon>Vibrionaceae</taxon>
        <taxon>Vibrio</taxon>
    </lineage>
</organism>
<evidence type="ECO:0000313" key="2">
    <source>
        <dbReference type="Proteomes" id="UP000572072"/>
    </source>
</evidence>
<gene>
    <name evidence="1" type="ORF">F0262_00860</name>
</gene>
<proteinExistence type="predicted"/>
<evidence type="ECO:0008006" key="3">
    <source>
        <dbReference type="Google" id="ProtNLM"/>
    </source>
</evidence>
<dbReference type="EMBL" id="VTYN01000001">
    <property type="protein sequence ID" value="NOH46614.1"/>
    <property type="molecule type" value="Genomic_DNA"/>
</dbReference>
<name>A0A7Y4E082_9VIBR</name>
<reference evidence="1 2" key="1">
    <citation type="submission" date="2019-08" db="EMBL/GenBank/DDBJ databases">
        <title>Draft genome sequencing and comparative genomics of hatchery-associated Vibrios.</title>
        <authorList>
            <person name="Kehlet-Delgado H."/>
            <person name="Mueller R.S."/>
        </authorList>
    </citation>
    <scope>NUCLEOTIDE SEQUENCE [LARGE SCALE GENOMIC DNA]</scope>
    <source>
        <strain evidence="1 2">00-78-3</strain>
    </source>
</reference>
<comment type="caution">
    <text evidence="1">The sequence shown here is derived from an EMBL/GenBank/DDBJ whole genome shotgun (WGS) entry which is preliminary data.</text>
</comment>
<accession>A0A7Y4E082</accession>